<proteinExistence type="predicted"/>
<name>A0A317WM59_9EURO</name>
<evidence type="ECO:0000313" key="1">
    <source>
        <dbReference type="EMBL" id="PWY87586.1"/>
    </source>
</evidence>
<accession>A0A317WM59</accession>
<dbReference type="VEuPathDB" id="FungiDB:BO70DRAFT_360193"/>
<dbReference type="EMBL" id="MSFL01000006">
    <property type="protein sequence ID" value="PWY87586.1"/>
    <property type="molecule type" value="Genomic_DNA"/>
</dbReference>
<gene>
    <name evidence="1" type="ORF">BO70DRAFT_360193</name>
</gene>
<reference evidence="1 2" key="1">
    <citation type="submission" date="2016-12" db="EMBL/GenBank/DDBJ databases">
        <title>The genomes of Aspergillus section Nigri reveals drivers in fungal speciation.</title>
        <authorList>
            <consortium name="DOE Joint Genome Institute"/>
            <person name="Vesth T.C."/>
            <person name="Nybo J."/>
            <person name="Theobald S."/>
            <person name="Brandl J."/>
            <person name="Frisvad J.C."/>
            <person name="Nielsen K.F."/>
            <person name="Lyhne E.K."/>
            <person name="Kogle M.E."/>
            <person name="Kuo A."/>
            <person name="Riley R."/>
            <person name="Clum A."/>
            <person name="Nolan M."/>
            <person name="Lipzen A."/>
            <person name="Salamov A."/>
            <person name="Henrissat B."/>
            <person name="Wiebenga A."/>
            <person name="De Vries R.P."/>
            <person name="Grigoriev I.V."/>
            <person name="Mortensen U.H."/>
            <person name="Andersen M.R."/>
            <person name="Baker S.E."/>
        </authorList>
    </citation>
    <scope>NUCLEOTIDE SEQUENCE [LARGE SCALE GENOMIC DNA]</scope>
    <source>
        <strain evidence="1 2">CBS 117.55</strain>
    </source>
</reference>
<sequence length="170" mass="18284">MTRSRPSTAGLGASSQWPVALQNEVPVVLSQKFLGGGASMLHNKSTQGSRRRWDDPFSASPSTLTLYTTRTRPHTIYLEHAGEQVHCARSLPTTCDAGSVQSASQPISSAIPVSEVLLLSDDARHTCVGTSDDRHLVPSKSPICMPHEAKRYVELWPRTPLAQTAALGPG</sequence>
<dbReference type="Proteomes" id="UP000247233">
    <property type="component" value="Unassembled WGS sequence"/>
</dbReference>
<dbReference type="RefSeq" id="XP_025401469.1">
    <property type="nucleotide sequence ID" value="XM_025542723.1"/>
</dbReference>
<comment type="caution">
    <text evidence="1">The sequence shown here is derived from an EMBL/GenBank/DDBJ whole genome shotgun (WGS) entry which is preliminary data.</text>
</comment>
<protein>
    <submittedName>
        <fullName evidence="1">Uncharacterized protein</fullName>
    </submittedName>
</protein>
<organism evidence="1 2">
    <name type="scientific">Aspergillus heteromorphus CBS 117.55</name>
    <dbReference type="NCBI Taxonomy" id="1448321"/>
    <lineage>
        <taxon>Eukaryota</taxon>
        <taxon>Fungi</taxon>
        <taxon>Dikarya</taxon>
        <taxon>Ascomycota</taxon>
        <taxon>Pezizomycotina</taxon>
        <taxon>Eurotiomycetes</taxon>
        <taxon>Eurotiomycetidae</taxon>
        <taxon>Eurotiales</taxon>
        <taxon>Aspergillaceae</taxon>
        <taxon>Aspergillus</taxon>
        <taxon>Aspergillus subgen. Circumdati</taxon>
    </lineage>
</organism>
<keyword evidence="2" id="KW-1185">Reference proteome</keyword>
<dbReference type="GeneID" id="37064960"/>
<evidence type="ECO:0000313" key="2">
    <source>
        <dbReference type="Proteomes" id="UP000247233"/>
    </source>
</evidence>
<dbReference type="AlphaFoldDB" id="A0A317WM59"/>